<dbReference type="InterPro" id="IPR014729">
    <property type="entry name" value="Rossmann-like_a/b/a_fold"/>
</dbReference>
<feature type="region of interest" description="Disordered" evidence="1">
    <location>
        <begin position="361"/>
        <end position="401"/>
    </location>
</feature>
<evidence type="ECO:0000313" key="4">
    <source>
        <dbReference type="Proteomes" id="UP000250140"/>
    </source>
</evidence>
<dbReference type="OrthoDB" id="992776at2759"/>
<dbReference type="Pfam" id="PF00582">
    <property type="entry name" value="Usp"/>
    <property type="match status" value="1"/>
</dbReference>
<dbReference type="InterPro" id="IPR006015">
    <property type="entry name" value="Universal_stress_UspA"/>
</dbReference>
<feature type="compositionally biased region" description="Low complexity" evidence="1">
    <location>
        <begin position="527"/>
        <end position="540"/>
    </location>
</feature>
<feature type="compositionally biased region" description="Polar residues" evidence="1">
    <location>
        <begin position="176"/>
        <end position="192"/>
    </location>
</feature>
<feature type="compositionally biased region" description="Polar residues" evidence="1">
    <location>
        <begin position="383"/>
        <end position="398"/>
    </location>
</feature>
<reference evidence="3 4" key="1">
    <citation type="journal article" date="2016" name="Nat. Commun.">
        <title>Ectomycorrhizal ecology is imprinted in the genome of the dominant symbiotic fungus Cenococcum geophilum.</title>
        <authorList>
            <consortium name="DOE Joint Genome Institute"/>
            <person name="Peter M."/>
            <person name="Kohler A."/>
            <person name="Ohm R.A."/>
            <person name="Kuo A."/>
            <person name="Krutzmann J."/>
            <person name="Morin E."/>
            <person name="Arend M."/>
            <person name="Barry K.W."/>
            <person name="Binder M."/>
            <person name="Choi C."/>
            <person name="Clum A."/>
            <person name="Copeland A."/>
            <person name="Grisel N."/>
            <person name="Haridas S."/>
            <person name="Kipfer T."/>
            <person name="LaButti K."/>
            <person name="Lindquist E."/>
            <person name="Lipzen A."/>
            <person name="Maire R."/>
            <person name="Meier B."/>
            <person name="Mihaltcheva S."/>
            <person name="Molinier V."/>
            <person name="Murat C."/>
            <person name="Poggeler S."/>
            <person name="Quandt C.A."/>
            <person name="Sperisen C."/>
            <person name="Tritt A."/>
            <person name="Tisserant E."/>
            <person name="Crous P.W."/>
            <person name="Henrissat B."/>
            <person name="Nehls U."/>
            <person name="Egli S."/>
            <person name="Spatafora J.W."/>
            <person name="Grigoriev I.V."/>
            <person name="Martin F.M."/>
        </authorList>
    </citation>
    <scope>NUCLEOTIDE SEQUENCE [LARGE SCALE GENOMIC DNA]</scope>
    <source>
        <strain evidence="3 4">CBS 207.34</strain>
    </source>
</reference>
<feature type="compositionally biased region" description="Acidic residues" evidence="1">
    <location>
        <begin position="277"/>
        <end position="298"/>
    </location>
</feature>
<dbReference type="InterPro" id="IPR006016">
    <property type="entry name" value="UspA"/>
</dbReference>
<dbReference type="Gene3D" id="3.40.50.620">
    <property type="entry name" value="HUPs"/>
    <property type="match status" value="1"/>
</dbReference>
<protein>
    <recommendedName>
        <fullName evidence="2">UspA domain-containing protein</fullName>
    </recommendedName>
</protein>
<feature type="compositionally biased region" description="Basic and acidic residues" evidence="1">
    <location>
        <begin position="318"/>
        <end position="330"/>
    </location>
</feature>
<feature type="region of interest" description="Disordered" evidence="1">
    <location>
        <begin position="1"/>
        <end position="212"/>
    </location>
</feature>
<evidence type="ECO:0000256" key="1">
    <source>
        <dbReference type="SAM" id="MobiDB-lite"/>
    </source>
</evidence>
<dbReference type="PANTHER" id="PTHR46100:SF4">
    <property type="entry name" value="USPA DOMAIN-CONTAINING PROTEIN"/>
    <property type="match status" value="1"/>
</dbReference>
<evidence type="ECO:0000259" key="2">
    <source>
        <dbReference type="Pfam" id="PF00582"/>
    </source>
</evidence>
<dbReference type="CDD" id="cd23659">
    <property type="entry name" value="USP_At3g01520-like"/>
    <property type="match status" value="1"/>
</dbReference>
<feature type="region of interest" description="Disordered" evidence="1">
    <location>
        <begin position="249"/>
        <end position="341"/>
    </location>
</feature>
<dbReference type="AlphaFoldDB" id="A0A8E2F8B0"/>
<dbReference type="PRINTS" id="PR01438">
    <property type="entry name" value="UNVRSLSTRESS"/>
</dbReference>
<feature type="compositionally biased region" description="Low complexity" evidence="1">
    <location>
        <begin position="31"/>
        <end position="49"/>
    </location>
</feature>
<sequence>MSLESALDEERREVMALLEGRTQAPRPKRIGSPGARAQSPAAAQSPVRSMLDIGGTPTPRHASIAGASVGITSPTSPRFSSGSSNVRSMLDPSSPPPRNPNRETASPPPIGRSNMGSPKLNPESAYNFEMMPTIESHSMPKRVTQGGKKKQKGAMPGVYGSSADILGTTRDRGRHNSTGSFLSKPKSMSPTSRVPGRSASPGGRMLNTNSFNLMSDPKKYVLDSGKVVDMQSAYRRLSDAALLRSGGTLANLPSRKGSDPAKGVSLAPGGGVRLATDDYDDEEEAAVESSNDEDEDSEGSSGEIWGSEKRRGRRRTRQKDVAAKYSSEIKKKPKSLLAAAEDERKAVSSSYKVRSLLEPTVTVTGPDGEKMTSKKTGVHPHTNFDQGGSGFSTPMSSDTEADISEIKSAQQMQLTISPIHSSPEAHRCVRQIIRGHWRQFQADAEKGLRRQRVYLVATDLSEEAAYALEWTIGTVLRDGDTLLAVYAVDEEAGTGVETSGVAIGGGATAQQETASLMKTLSNQQADSLSPGPSPLHSSISANEPDFNAMDKAERERWKAAIEVSDRCVKLLRKTRLQVRVVVEVFHCKSPKHMITEVIDFLEPTLVILGSRGRSALKGVLLGSFSNYLVTKSSVPVMVARKRLRKHSKYKRKNIRLSNVLTNPTSKLASAKID</sequence>
<proteinExistence type="predicted"/>
<organism evidence="3 4">
    <name type="scientific">Glonium stellatum</name>
    <dbReference type="NCBI Taxonomy" id="574774"/>
    <lineage>
        <taxon>Eukaryota</taxon>
        <taxon>Fungi</taxon>
        <taxon>Dikarya</taxon>
        <taxon>Ascomycota</taxon>
        <taxon>Pezizomycotina</taxon>
        <taxon>Dothideomycetes</taxon>
        <taxon>Pleosporomycetidae</taxon>
        <taxon>Gloniales</taxon>
        <taxon>Gloniaceae</taxon>
        <taxon>Glonium</taxon>
    </lineage>
</organism>
<keyword evidence="4" id="KW-1185">Reference proteome</keyword>
<dbReference type="PANTHER" id="PTHR46100">
    <property type="entry name" value="IMP2'P"/>
    <property type="match status" value="1"/>
</dbReference>
<feature type="compositionally biased region" description="Low complexity" evidence="1">
    <location>
        <begin position="72"/>
        <end position="84"/>
    </location>
</feature>
<feature type="domain" description="UspA" evidence="2">
    <location>
        <begin position="455"/>
        <end position="640"/>
    </location>
</feature>
<dbReference type="Proteomes" id="UP000250140">
    <property type="component" value="Unassembled WGS sequence"/>
</dbReference>
<evidence type="ECO:0000313" key="3">
    <source>
        <dbReference type="EMBL" id="OCL12180.1"/>
    </source>
</evidence>
<accession>A0A8E2F8B0</accession>
<dbReference type="SUPFAM" id="SSF52402">
    <property type="entry name" value="Adenine nucleotide alpha hydrolases-like"/>
    <property type="match status" value="1"/>
</dbReference>
<gene>
    <name evidence="3" type="ORF">AOQ84DRAFT_373313</name>
</gene>
<feature type="region of interest" description="Disordered" evidence="1">
    <location>
        <begin position="521"/>
        <end position="545"/>
    </location>
</feature>
<dbReference type="EMBL" id="KV748913">
    <property type="protein sequence ID" value="OCL12180.1"/>
    <property type="molecule type" value="Genomic_DNA"/>
</dbReference>
<name>A0A8E2F8B0_9PEZI</name>